<gene>
    <name evidence="2" type="primary">PLESTMB000412</name>
    <name evidence="2" type="ORF">PLESTB_001323900</name>
</gene>
<dbReference type="AlphaFoldDB" id="A0A9W6BU10"/>
<sequence>MPCIRLHSTTSASNSEGPSSLRPSGTSGPLARDSSVCTTCVAIRSGLPTILTDTIVVTAVTSIDGLSNLLLQAPYTSVTDARELLSADLTGVFVPRKDPFTTLDTGAAQDQQDTAMVLLRSDTGQALVPAVTIHGVNYASLYDAVRATDEASDDDPDHATKCVALARAVKATFRLDLGLITSATNINRRPEPRKAAS</sequence>
<evidence type="ECO:0000313" key="3">
    <source>
        <dbReference type="Proteomes" id="UP001165080"/>
    </source>
</evidence>
<evidence type="ECO:0000256" key="1">
    <source>
        <dbReference type="SAM" id="MobiDB-lite"/>
    </source>
</evidence>
<reference evidence="2 3" key="1">
    <citation type="journal article" date="2023" name="Commun. Biol.">
        <title>Reorganization of the ancestral sex-determining regions during the evolution of trioecy in Pleodorina starrii.</title>
        <authorList>
            <person name="Takahashi K."/>
            <person name="Suzuki S."/>
            <person name="Kawai-Toyooka H."/>
            <person name="Yamamoto K."/>
            <person name="Hamaji T."/>
            <person name="Ootsuki R."/>
            <person name="Yamaguchi H."/>
            <person name="Kawachi M."/>
            <person name="Higashiyama T."/>
            <person name="Nozaki H."/>
        </authorList>
    </citation>
    <scope>NUCLEOTIDE SEQUENCE [LARGE SCALE GENOMIC DNA]</scope>
    <source>
        <strain evidence="2 3">NIES-4479</strain>
    </source>
</reference>
<feature type="compositionally biased region" description="Polar residues" evidence="1">
    <location>
        <begin position="7"/>
        <end position="27"/>
    </location>
</feature>
<accession>A0A9W6BU10</accession>
<name>A0A9W6BU10_9CHLO</name>
<dbReference type="Proteomes" id="UP001165080">
    <property type="component" value="Unassembled WGS sequence"/>
</dbReference>
<organism evidence="2 3">
    <name type="scientific">Pleodorina starrii</name>
    <dbReference type="NCBI Taxonomy" id="330485"/>
    <lineage>
        <taxon>Eukaryota</taxon>
        <taxon>Viridiplantae</taxon>
        <taxon>Chlorophyta</taxon>
        <taxon>core chlorophytes</taxon>
        <taxon>Chlorophyceae</taxon>
        <taxon>CS clade</taxon>
        <taxon>Chlamydomonadales</taxon>
        <taxon>Volvocaceae</taxon>
        <taxon>Pleodorina</taxon>
    </lineage>
</organism>
<evidence type="ECO:0000313" key="2">
    <source>
        <dbReference type="EMBL" id="GLC58148.1"/>
    </source>
</evidence>
<dbReference type="EMBL" id="BRXU01000021">
    <property type="protein sequence ID" value="GLC58148.1"/>
    <property type="molecule type" value="Genomic_DNA"/>
</dbReference>
<protein>
    <submittedName>
        <fullName evidence="2">Uncharacterized protein</fullName>
    </submittedName>
</protein>
<feature type="region of interest" description="Disordered" evidence="1">
    <location>
        <begin position="1"/>
        <end position="32"/>
    </location>
</feature>
<proteinExistence type="predicted"/>
<comment type="caution">
    <text evidence="2">The sequence shown here is derived from an EMBL/GenBank/DDBJ whole genome shotgun (WGS) entry which is preliminary data.</text>
</comment>
<keyword evidence="3" id="KW-1185">Reference proteome</keyword>